<name>A0A4V6I862_STECR</name>
<dbReference type="GO" id="GO:0032956">
    <property type="term" value="P:regulation of actin cytoskeleton organization"/>
    <property type="evidence" value="ECO:0007669"/>
    <property type="project" value="TreeGrafter"/>
</dbReference>
<dbReference type="Pfam" id="PF00620">
    <property type="entry name" value="RhoGAP"/>
    <property type="match status" value="1"/>
</dbReference>
<feature type="domain" description="Rho-GAP" evidence="4">
    <location>
        <begin position="251"/>
        <end position="434"/>
    </location>
</feature>
<gene>
    <name evidence="5" type="ORF">L596_003875</name>
</gene>
<keyword evidence="6" id="KW-1185">Reference proteome</keyword>
<evidence type="ECO:0000313" key="5">
    <source>
        <dbReference type="EMBL" id="TMS36793.1"/>
    </source>
</evidence>
<proteinExistence type="predicted"/>
<protein>
    <recommendedName>
        <fullName evidence="4">Rho-GAP domain-containing protein</fullName>
    </recommendedName>
</protein>
<dbReference type="SUPFAM" id="SSF103657">
    <property type="entry name" value="BAR/IMD domain-like"/>
    <property type="match status" value="1"/>
</dbReference>
<dbReference type="GO" id="GO:0035020">
    <property type="term" value="P:regulation of Rac protein signal transduction"/>
    <property type="evidence" value="ECO:0007669"/>
    <property type="project" value="TreeGrafter"/>
</dbReference>
<dbReference type="SMART" id="SM00721">
    <property type="entry name" value="BAR"/>
    <property type="match status" value="1"/>
</dbReference>
<dbReference type="AlphaFoldDB" id="A0A4V6I862"/>
<dbReference type="GO" id="GO:0007165">
    <property type="term" value="P:signal transduction"/>
    <property type="evidence" value="ECO:0007669"/>
    <property type="project" value="InterPro"/>
</dbReference>
<comment type="caution">
    <text evidence="5">The sequence shown here is derived from an EMBL/GenBank/DDBJ whole genome shotgun (WGS) entry which is preliminary data.</text>
</comment>
<dbReference type="Proteomes" id="UP000298663">
    <property type="component" value="Chromosome X"/>
</dbReference>
<dbReference type="SUPFAM" id="SSF48350">
    <property type="entry name" value="GTPase activation domain, GAP"/>
    <property type="match status" value="1"/>
</dbReference>
<keyword evidence="1" id="KW-0343">GTPase activation</keyword>
<dbReference type="STRING" id="34508.A0A4V6I862"/>
<evidence type="ECO:0000256" key="1">
    <source>
        <dbReference type="ARBA" id="ARBA00022468"/>
    </source>
</evidence>
<evidence type="ECO:0000313" key="6">
    <source>
        <dbReference type="Proteomes" id="UP000298663"/>
    </source>
</evidence>
<evidence type="ECO:0000259" key="4">
    <source>
        <dbReference type="PROSITE" id="PS50238"/>
    </source>
</evidence>
<dbReference type="Pfam" id="PF03114">
    <property type="entry name" value="BAR"/>
    <property type="match status" value="1"/>
</dbReference>
<evidence type="ECO:0000256" key="3">
    <source>
        <dbReference type="SAM" id="MobiDB-lite"/>
    </source>
</evidence>
<organism evidence="5 6">
    <name type="scientific">Steinernema carpocapsae</name>
    <name type="common">Entomopathogenic nematode</name>
    <dbReference type="NCBI Taxonomy" id="34508"/>
    <lineage>
        <taxon>Eukaryota</taxon>
        <taxon>Metazoa</taxon>
        <taxon>Ecdysozoa</taxon>
        <taxon>Nematoda</taxon>
        <taxon>Chromadorea</taxon>
        <taxon>Rhabditida</taxon>
        <taxon>Tylenchina</taxon>
        <taxon>Panagrolaimomorpha</taxon>
        <taxon>Strongyloidoidea</taxon>
        <taxon>Steinernematidae</taxon>
        <taxon>Steinernema</taxon>
    </lineage>
</organism>
<dbReference type="InterPro" id="IPR027267">
    <property type="entry name" value="AH/BAR_dom_sf"/>
</dbReference>
<feature type="region of interest" description="Disordered" evidence="3">
    <location>
        <begin position="493"/>
        <end position="534"/>
    </location>
</feature>
<dbReference type="InterPro" id="IPR004148">
    <property type="entry name" value="BAR_dom"/>
</dbReference>
<feature type="region of interest" description="Disordered" evidence="3">
    <location>
        <begin position="451"/>
        <end position="472"/>
    </location>
</feature>
<dbReference type="SMART" id="SM00324">
    <property type="entry name" value="RhoGAP"/>
    <property type="match status" value="1"/>
</dbReference>
<dbReference type="InterPro" id="IPR008936">
    <property type="entry name" value="Rho_GTPase_activation_prot"/>
</dbReference>
<feature type="region of interest" description="Disordered" evidence="3">
    <location>
        <begin position="583"/>
        <end position="612"/>
    </location>
</feature>
<sequence>MDRMKEGMQKRVRRFQQLASQNVGLSEKKDELQNVHHVEQRNQKMMAMVKNTRVSLSNCIKTGNHTESSEKRKKKLDEYQLGQQLLSDGQDMVSETPLLSQIAMHYSRTLGMLADLRLGLDSFTERSVIEVLGKFLEEEKAVNKAREKLNRIALDLESCRKRLQGNHDPMKTAELQEDFDTTQLKFDACRDNAITEVYTLSSKEEEISRVLNAFVQKQLEYHNECARALSRLLPTVEKSVVDHDKRPVFGCSLRDHLYSTRREIAEVIEACCTALSKHFNERGLFRVNGNNNRIRRLKAAFDAHELTGLDDYTHDPHSICSVLKCYLRELPEPLMTNDLHSAWIAAARFEPEERVEEVAKILRRLPDENRRNLAYLIRFLQLMINYESATMMNAGNLSIVFGPNLFGCGNGSETDNMCGSRIVETLLTHPDYFFPEDQFDFDESPLSQSFNRALNDQTGGFENPDRASPKSVQLNVDTVSICSVNSLASNARTDNMQSIRSTVSPGTRRPRQKAPPPPTSQSIVSYDLSPNGSTLDQLELQQGSVSKSSSLASNDCDSMDDYGSFGPTHIEIMDHDNFMTQSLIDDHDRPDRPPPPRTYSQRSNSSTSVNRPVSYMNAVSNSELSSLSISCGPEALPITPDVPPRSSAGRPPPLPVKPTKIDEITKL</sequence>
<dbReference type="PANTHER" id="PTHR14130">
    <property type="entry name" value="3BP-1 RELATED RHOGAP"/>
    <property type="match status" value="1"/>
</dbReference>
<reference evidence="5 6" key="2">
    <citation type="journal article" date="2019" name="G3 (Bethesda)">
        <title>Hybrid Assembly of the Genome of the Entomopathogenic Nematode Steinernema carpocapsae Identifies the X-Chromosome.</title>
        <authorList>
            <person name="Serra L."/>
            <person name="Macchietto M."/>
            <person name="Macias-Munoz A."/>
            <person name="McGill C.J."/>
            <person name="Rodriguez I.M."/>
            <person name="Rodriguez B."/>
            <person name="Murad R."/>
            <person name="Mortazavi A."/>
        </authorList>
    </citation>
    <scope>NUCLEOTIDE SEQUENCE [LARGE SCALE GENOMIC DNA]</scope>
    <source>
        <strain evidence="5 6">ALL</strain>
    </source>
</reference>
<dbReference type="Gene3D" id="1.20.1270.60">
    <property type="entry name" value="Arfaptin homology (AH) domain/BAR domain"/>
    <property type="match status" value="1"/>
</dbReference>
<dbReference type="EMBL" id="AZBU02000001">
    <property type="protein sequence ID" value="TMS36793.1"/>
    <property type="molecule type" value="Genomic_DNA"/>
</dbReference>
<dbReference type="InterPro" id="IPR047165">
    <property type="entry name" value="RHG17/44/SH3BP1-like"/>
</dbReference>
<dbReference type="EMBL" id="CM016762">
    <property type="protein sequence ID" value="TMS36793.1"/>
    <property type="molecule type" value="Genomic_DNA"/>
</dbReference>
<dbReference type="PROSITE" id="PS50238">
    <property type="entry name" value="RHOGAP"/>
    <property type="match status" value="1"/>
</dbReference>
<evidence type="ECO:0000256" key="2">
    <source>
        <dbReference type="ARBA" id="ARBA00022553"/>
    </source>
</evidence>
<feature type="compositionally biased region" description="Polar residues" evidence="3">
    <location>
        <begin position="598"/>
        <end position="611"/>
    </location>
</feature>
<dbReference type="InterPro" id="IPR000198">
    <property type="entry name" value="RhoGAP_dom"/>
</dbReference>
<dbReference type="GO" id="GO:0005096">
    <property type="term" value="F:GTPase activator activity"/>
    <property type="evidence" value="ECO:0007669"/>
    <property type="project" value="UniProtKB-KW"/>
</dbReference>
<feature type="compositionally biased region" description="Polar residues" evidence="3">
    <location>
        <begin position="451"/>
        <end position="460"/>
    </location>
</feature>
<reference evidence="5 6" key="1">
    <citation type="journal article" date="2015" name="Genome Biol.">
        <title>Comparative genomics of Steinernema reveals deeply conserved gene regulatory networks.</title>
        <authorList>
            <person name="Dillman A.R."/>
            <person name="Macchietto M."/>
            <person name="Porter C.F."/>
            <person name="Rogers A."/>
            <person name="Williams B."/>
            <person name="Antoshechkin I."/>
            <person name="Lee M.M."/>
            <person name="Goodwin Z."/>
            <person name="Lu X."/>
            <person name="Lewis E.E."/>
            <person name="Goodrich-Blair H."/>
            <person name="Stock S.P."/>
            <person name="Adams B.J."/>
            <person name="Sternberg P.W."/>
            <person name="Mortazavi A."/>
        </authorList>
    </citation>
    <scope>NUCLEOTIDE SEQUENCE [LARGE SCALE GENOMIC DNA]</scope>
    <source>
        <strain evidence="5 6">ALL</strain>
    </source>
</reference>
<feature type="compositionally biased region" description="Basic and acidic residues" evidence="3">
    <location>
        <begin position="584"/>
        <end position="594"/>
    </location>
</feature>
<dbReference type="OrthoDB" id="19923at2759"/>
<feature type="region of interest" description="Disordered" evidence="3">
    <location>
        <begin position="628"/>
        <end position="667"/>
    </location>
</feature>
<feature type="compositionally biased region" description="Polar residues" evidence="3">
    <location>
        <begin position="493"/>
        <end position="505"/>
    </location>
</feature>
<feature type="compositionally biased region" description="Polar residues" evidence="3">
    <location>
        <begin position="520"/>
        <end position="534"/>
    </location>
</feature>
<dbReference type="Gene3D" id="1.10.555.10">
    <property type="entry name" value="Rho GTPase activation protein"/>
    <property type="match status" value="1"/>
</dbReference>
<dbReference type="GO" id="GO:0005737">
    <property type="term" value="C:cytoplasm"/>
    <property type="evidence" value="ECO:0007669"/>
    <property type="project" value="InterPro"/>
</dbReference>
<accession>A0A4V6I862</accession>
<dbReference type="PANTHER" id="PTHR14130:SF14">
    <property type="entry name" value="RHO GTPASE-ACTIVATING PROTEIN 92B"/>
    <property type="match status" value="1"/>
</dbReference>
<keyword evidence="2" id="KW-0597">Phosphoprotein</keyword>